<keyword evidence="1" id="KW-0812">Transmembrane</keyword>
<evidence type="ECO:0000313" key="3">
    <source>
        <dbReference type="Proteomes" id="UP000240429"/>
    </source>
</evidence>
<evidence type="ECO:0000313" key="2">
    <source>
        <dbReference type="EMBL" id="PSM45347.1"/>
    </source>
</evidence>
<keyword evidence="3" id="KW-1185">Reference proteome</keyword>
<accession>A0A2P8QGI3</accession>
<evidence type="ECO:0000256" key="1">
    <source>
        <dbReference type="SAM" id="Phobius"/>
    </source>
</evidence>
<feature type="transmembrane region" description="Helical" evidence="1">
    <location>
        <begin position="170"/>
        <end position="189"/>
    </location>
</feature>
<comment type="caution">
    <text evidence="2">The sequence shown here is derived from an EMBL/GenBank/DDBJ whole genome shotgun (WGS) entry which is preliminary data.</text>
</comment>
<reference evidence="2 3" key="1">
    <citation type="submission" date="2018-03" db="EMBL/GenBank/DDBJ databases">
        <title>Streptomyces dioscori sp. nov., a novel endophytic actinobacterium isolated from bulbil of Dioscorea bulbifera L.</title>
        <authorList>
            <person name="Zhikuan W."/>
        </authorList>
    </citation>
    <scope>NUCLEOTIDE SEQUENCE [LARGE SCALE GENOMIC DNA]</scope>
    <source>
        <strain evidence="2 3">A217</strain>
    </source>
</reference>
<gene>
    <name evidence="2" type="ORF">C6Y14_00660</name>
</gene>
<dbReference type="EMBL" id="PYBJ01000001">
    <property type="protein sequence ID" value="PSM45347.1"/>
    <property type="molecule type" value="Genomic_DNA"/>
</dbReference>
<feature type="transmembrane region" description="Helical" evidence="1">
    <location>
        <begin position="47"/>
        <end position="63"/>
    </location>
</feature>
<feature type="transmembrane region" description="Helical" evidence="1">
    <location>
        <begin position="84"/>
        <end position="102"/>
    </location>
</feature>
<feature type="transmembrane region" description="Helical" evidence="1">
    <location>
        <begin position="108"/>
        <end position="126"/>
    </location>
</feature>
<dbReference type="RefSeq" id="WP_107015102.1">
    <property type="nucleotide sequence ID" value="NZ_KZ679038.1"/>
</dbReference>
<keyword evidence="1" id="KW-1133">Transmembrane helix</keyword>
<name>A0A2P8QGI3_9ACTN</name>
<dbReference type="AlphaFoldDB" id="A0A2P8QGI3"/>
<organism evidence="2 3">
    <name type="scientific">Streptomyces dioscori</name>
    <dbReference type="NCBI Taxonomy" id="2109333"/>
    <lineage>
        <taxon>Bacteria</taxon>
        <taxon>Bacillati</taxon>
        <taxon>Actinomycetota</taxon>
        <taxon>Actinomycetes</taxon>
        <taxon>Kitasatosporales</taxon>
        <taxon>Streptomycetaceae</taxon>
        <taxon>Streptomyces</taxon>
        <taxon>Streptomyces aurantiacus group</taxon>
    </lineage>
</organism>
<protein>
    <submittedName>
        <fullName evidence="2">Uncharacterized protein</fullName>
    </submittedName>
</protein>
<feature type="transmembrane region" description="Helical" evidence="1">
    <location>
        <begin position="133"/>
        <end position="150"/>
    </location>
</feature>
<sequence>MRWLTLYARSRQVPASLAAVVVGAVTVAVLARDGGGAGGPADPRPPVLVLAAGAMAFSVGLSGQDPALDRTAAIRWVPRRAAHILLAGVVLATVVLTAQILGEDMATTAFAVSTGAGLMGLVALGAALAGGQYAWTLPFAWLSYAFFAPPPTGTPTQVATWMLLPPGTAAGTWTALVLTVTGTVAYAVAGPRR</sequence>
<proteinExistence type="predicted"/>
<keyword evidence="1" id="KW-0472">Membrane</keyword>
<dbReference type="Proteomes" id="UP000240429">
    <property type="component" value="Unassembled WGS sequence"/>
</dbReference>
<dbReference type="OrthoDB" id="3428801at2"/>